<gene>
    <name evidence="1" type="ORF">BT96DRAFT_981236</name>
</gene>
<proteinExistence type="predicted"/>
<organism evidence="1 2">
    <name type="scientific">Gymnopus androsaceus JB14</name>
    <dbReference type="NCBI Taxonomy" id="1447944"/>
    <lineage>
        <taxon>Eukaryota</taxon>
        <taxon>Fungi</taxon>
        <taxon>Dikarya</taxon>
        <taxon>Basidiomycota</taxon>
        <taxon>Agaricomycotina</taxon>
        <taxon>Agaricomycetes</taxon>
        <taxon>Agaricomycetidae</taxon>
        <taxon>Agaricales</taxon>
        <taxon>Marasmiineae</taxon>
        <taxon>Omphalotaceae</taxon>
        <taxon>Gymnopus</taxon>
    </lineage>
</organism>
<reference evidence="1" key="1">
    <citation type="journal article" date="2019" name="Environ. Microbiol.">
        <title>Fungal ecological strategies reflected in gene transcription - a case study of two litter decomposers.</title>
        <authorList>
            <person name="Barbi F."/>
            <person name="Kohler A."/>
            <person name="Barry K."/>
            <person name="Baskaran P."/>
            <person name="Daum C."/>
            <person name="Fauchery L."/>
            <person name="Ihrmark K."/>
            <person name="Kuo A."/>
            <person name="LaButti K."/>
            <person name="Lipzen A."/>
            <person name="Morin E."/>
            <person name="Grigoriev I.V."/>
            <person name="Henrissat B."/>
            <person name="Lindahl B."/>
            <person name="Martin F."/>
        </authorList>
    </citation>
    <scope>NUCLEOTIDE SEQUENCE</scope>
    <source>
        <strain evidence="1">JB14</strain>
    </source>
</reference>
<evidence type="ECO:0000313" key="1">
    <source>
        <dbReference type="EMBL" id="KAE9387890.1"/>
    </source>
</evidence>
<protein>
    <submittedName>
        <fullName evidence="1">Uncharacterized protein</fullName>
    </submittedName>
</protein>
<dbReference type="Proteomes" id="UP000799118">
    <property type="component" value="Unassembled WGS sequence"/>
</dbReference>
<accession>A0A6A4GRF9</accession>
<keyword evidence="2" id="KW-1185">Reference proteome</keyword>
<dbReference type="AlphaFoldDB" id="A0A6A4GRF9"/>
<name>A0A6A4GRF9_9AGAR</name>
<evidence type="ECO:0000313" key="2">
    <source>
        <dbReference type="Proteomes" id="UP000799118"/>
    </source>
</evidence>
<sequence>MPEKFVKGLFSTFELRKAMSNAFRNSVRHHPPPSLPLPAEGITGLSKSQIEEFGEAGREVVGARVETFLMDALGLERDSFFSQASPTAVKIVDKNMDKVITSLSECELSKKSVESRTRFFFVHIGRSEAEFSLENIGPMLDLYLDEFPHIFQRWRPVPDDFEGSPQSAIRRTEEFRIPVFRRETASQVDSAVLRRSQRLASRPAKFTAGQQRFFFRKIGELPVTPTKGQKKTTQDALEHPAKRRRLADVSNLLTPSQSISMAPLKANRKPANDESISAAPFKVVKARKQGARERVKRFFGVVDENAVSNGTRSRLKA</sequence>
<dbReference type="EMBL" id="ML769773">
    <property type="protein sequence ID" value="KAE9387890.1"/>
    <property type="molecule type" value="Genomic_DNA"/>
</dbReference>